<feature type="region of interest" description="Disordered" evidence="1">
    <location>
        <begin position="1"/>
        <end position="57"/>
    </location>
</feature>
<feature type="compositionally biased region" description="Basic and acidic residues" evidence="1">
    <location>
        <begin position="8"/>
        <end position="28"/>
    </location>
</feature>
<proteinExistence type="predicted"/>
<dbReference type="Proteomes" id="UP000510686">
    <property type="component" value="Chromosome 1"/>
</dbReference>
<keyword evidence="3" id="KW-1185">Reference proteome</keyword>
<feature type="compositionally biased region" description="Basic residues" evidence="1">
    <location>
        <begin position="233"/>
        <end position="246"/>
    </location>
</feature>
<dbReference type="RefSeq" id="XP_014541251.2">
    <property type="nucleotide sequence ID" value="XM_014685765.2"/>
</dbReference>
<name>A0A7D5Z021_9HYPO</name>
<gene>
    <name evidence="2" type="ORF">G6M90_00g029180</name>
</gene>
<feature type="region of interest" description="Disordered" evidence="1">
    <location>
        <begin position="184"/>
        <end position="254"/>
    </location>
</feature>
<sequence length="254" mass="28876">MSSSRYPGDARKRKDKDKEKEQERDGKVNKRTHVFHTTEGEGTPEEPTVHWITQRSKKNGPAYEEIVKSIASKTKTGVWHIRATAHATTSLGGAQVNDDVHFTIFTDYKPGNASGHYDFAGHVYVVMDDDYPEYPVRLLHPSEFELRRAPEEIASAILWDQKTKESSLYNMDDEYYEYFCGGEEQEEETEYHEEETSGYSQQYGSEHGPEGQAATYSAATAAAGDSPADPQDKKRRKRSKSKRRPKGKETERGE</sequence>
<evidence type="ECO:0000313" key="2">
    <source>
        <dbReference type="EMBL" id="QLI65447.1"/>
    </source>
</evidence>
<dbReference type="EMBL" id="CP058932">
    <property type="protein sequence ID" value="QLI65447.1"/>
    <property type="molecule type" value="Genomic_DNA"/>
</dbReference>
<accession>A0A7D5Z021</accession>
<dbReference type="KEGG" id="mbrn:26245886"/>
<dbReference type="GeneID" id="26245886"/>
<feature type="compositionally biased region" description="Acidic residues" evidence="1">
    <location>
        <begin position="184"/>
        <end position="193"/>
    </location>
</feature>
<dbReference type="AlphaFoldDB" id="A0A7D5Z021"/>
<protein>
    <submittedName>
        <fullName evidence="2">Uncharacterized protein</fullName>
    </submittedName>
</protein>
<dbReference type="OrthoDB" id="10464291at2759"/>
<evidence type="ECO:0000313" key="3">
    <source>
        <dbReference type="Proteomes" id="UP000510686"/>
    </source>
</evidence>
<reference evidence="2 3" key="1">
    <citation type="submission" date="2020-07" db="EMBL/GenBank/DDBJ databases">
        <title>Telomere length de novo assembly of all 7 chromosomes of the fungus, Metarhizium brunneum, using a novel assembly pipeline.</title>
        <authorList>
            <person name="Saud z."/>
            <person name="Kortsinoglou A."/>
            <person name="Kouvelis V.N."/>
            <person name="Butt T.M."/>
        </authorList>
    </citation>
    <scope>NUCLEOTIDE SEQUENCE [LARGE SCALE GENOMIC DNA]</scope>
    <source>
        <strain evidence="2 3">4556</strain>
    </source>
</reference>
<organism evidence="2 3">
    <name type="scientific">Metarhizium brunneum</name>
    <dbReference type="NCBI Taxonomy" id="500148"/>
    <lineage>
        <taxon>Eukaryota</taxon>
        <taxon>Fungi</taxon>
        <taxon>Dikarya</taxon>
        <taxon>Ascomycota</taxon>
        <taxon>Pezizomycotina</taxon>
        <taxon>Sordariomycetes</taxon>
        <taxon>Hypocreomycetidae</taxon>
        <taxon>Hypocreales</taxon>
        <taxon>Clavicipitaceae</taxon>
        <taxon>Metarhizium</taxon>
    </lineage>
</organism>
<feature type="compositionally biased region" description="Low complexity" evidence="1">
    <location>
        <begin position="213"/>
        <end position="229"/>
    </location>
</feature>
<evidence type="ECO:0000256" key="1">
    <source>
        <dbReference type="SAM" id="MobiDB-lite"/>
    </source>
</evidence>